<protein>
    <recommendedName>
        <fullName evidence="1">UPF0311 protein D3874_02860</fullName>
    </recommendedName>
</protein>
<comment type="similarity">
    <text evidence="1">Belongs to the UPF0311 family.</text>
</comment>
<evidence type="ECO:0000313" key="2">
    <source>
        <dbReference type="EMBL" id="RJF94772.1"/>
    </source>
</evidence>
<dbReference type="RefSeq" id="WP_119776255.1">
    <property type="nucleotide sequence ID" value="NZ_QYUK01000008.1"/>
</dbReference>
<dbReference type="Pfam" id="PF11578">
    <property type="entry name" value="DUF3237"/>
    <property type="match status" value="1"/>
</dbReference>
<comment type="caution">
    <text evidence="2">The sequence shown here is derived from an EMBL/GenBank/DDBJ whole genome shotgun (WGS) entry which is preliminary data.</text>
</comment>
<evidence type="ECO:0000313" key="3">
    <source>
        <dbReference type="Proteomes" id="UP000284605"/>
    </source>
</evidence>
<accession>A0A418WU35</accession>
<gene>
    <name evidence="2" type="ORF">D3874_02860</name>
</gene>
<dbReference type="PANTHER" id="PTHR37315:SF1">
    <property type="entry name" value="UPF0311 PROTEIN BLR7842"/>
    <property type="match status" value="1"/>
</dbReference>
<sequence>MPQLQSELLFTVFAGLAPPIDIGPSGAGHMLPVYVTGGSFTGPRLRGKVLPGGGDWLRLRADGSGAIDVRICLQTDDGATIFVSYGGRLVIPPEIFAQVMDFGAAQAVDPSRYYFRTNPLFETGSADYAWLNNVVAVGQGRIGDGGVTYEVFAIT</sequence>
<dbReference type="InterPro" id="IPR020915">
    <property type="entry name" value="UPF0311"/>
</dbReference>
<dbReference type="AlphaFoldDB" id="A0A418WU35"/>
<keyword evidence="3" id="KW-1185">Reference proteome</keyword>
<dbReference type="EMBL" id="QYUK01000008">
    <property type="protein sequence ID" value="RJF94772.1"/>
    <property type="molecule type" value="Genomic_DNA"/>
</dbReference>
<dbReference type="OrthoDB" id="5294829at2"/>
<dbReference type="HAMAP" id="MF_00775">
    <property type="entry name" value="UPF0311"/>
    <property type="match status" value="1"/>
</dbReference>
<organism evidence="2 3">
    <name type="scientific">Oleomonas cavernae</name>
    <dbReference type="NCBI Taxonomy" id="2320859"/>
    <lineage>
        <taxon>Bacteria</taxon>
        <taxon>Pseudomonadati</taxon>
        <taxon>Pseudomonadota</taxon>
        <taxon>Alphaproteobacteria</taxon>
        <taxon>Acetobacterales</taxon>
        <taxon>Acetobacteraceae</taxon>
        <taxon>Oleomonas</taxon>
    </lineage>
</organism>
<dbReference type="Proteomes" id="UP000284605">
    <property type="component" value="Unassembled WGS sequence"/>
</dbReference>
<proteinExistence type="inferred from homology"/>
<dbReference type="Gene3D" id="2.40.160.20">
    <property type="match status" value="1"/>
</dbReference>
<dbReference type="PANTHER" id="PTHR37315">
    <property type="entry name" value="UPF0311 PROTEIN BLR7842"/>
    <property type="match status" value="1"/>
</dbReference>
<reference evidence="2 3" key="1">
    <citation type="submission" date="2018-09" db="EMBL/GenBank/DDBJ databases">
        <authorList>
            <person name="Zhu H."/>
        </authorList>
    </citation>
    <scope>NUCLEOTIDE SEQUENCE [LARGE SCALE GENOMIC DNA]</scope>
    <source>
        <strain evidence="2 3">K1W22B-8</strain>
    </source>
</reference>
<evidence type="ECO:0000256" key="1">
    <source>
        <dbReference type="HAMAP-Rule" id="MF_00775"/>
    </source>
</evidence>
<name>A0A418WU35_9PROT</name>